<proteinExistence type="predicted"/>
<feature type="compositionally biased region" description="Polar residues" evidence="1">
    <location>
        <begin position="48"/>
        <end position="61"/>
    </location>
</feature>
<keyword evidence="4" id="KW-1185">Reference proteome</keyword>
<evidence type="ECO:0008006" key="5">
    <source>
        <dbReference type="Google" id="ProtNLM"/>
    </source>
</evidence>
<dbReference type="HOGENOM" id="CLU_2413404_0_0_1"/>
<organism evidence="3 4">
    <name type="scientific">Galerina marginata (strain CBS 339.88)</name>
    <dbReference type="NCBI Taxonomy" id="685588"/>
    <lineage>
        <taxon>Eukaryota</taxon>
        <taxon>Fungi</taxon>
        <taxon>Dikarya</taxon>
        <taxon>Basidiomycota</taxon>
        <taxon>Agaricomycotina</taxon>
        <taxon>Agaricomycetes</taxon>
        <taxon>Agaricomycetidae</taxon>
        <taxon>Agaricales</taxon>
        <taxon>Agaricineae</taxon>
        <taxon>Strophariaceae</taxon>
        <taxon>Galerina</taxon>
    </lineage>
</organism>
<protein>
    <recommendedName>
        <fullName evidence="5">Secreted protein</fullName>
    </recommendedName>
</protein>
<feature type="region of interest" description="Disordered" evidence="1">
    <location>
        <begin position="35"/>
        <end position="61"/>
    </location>
</feature>
<gene>
    <name evidence="3" type="ORF">GALMADRAFT_592730</name>
</gene>
<evidence type="ECO:0000313" key="4">
    <source>
        <dbReference type="Proteomes" id="UP000027222"/>
    </source>
</evidence>
<dbReference type="AlphaFoldDB" id="A0A067SUW7"/>
<reference evidence="4" key="1">
    <citation type="journal article" date="2014" name="Proc. Natl. Acad. Sci. U.S.A.">
        <title>Extensive sampling of basidiomycete genomes demonstrates inadequacy of the white-rot/brown-rot paradigm for wood decay fungi.</title>
        <authorList>
            <person name="Riley R."/>
            <person name="Salamov A.A."/>
            <person name="Brown D.W."/>
            <person name="Nagy L.G."/>
            <person name="Floudas D."/>
            <person name="Held B.W."/>
            <person name="Levasseur A."/>
            <person name="Lombard V."/>
            <person name="Morin E."/>
            <person name="Otillar R."/>
            <person name="Lindquist E.A."/>
            <person name="Sun H."/>
            <person name="LaButti K.M."/>
            <person name="Schmutz J."/>
            <person name="Jabbour D."/>
            <person name="Luo H."/>
            <person name="Baker S.E."/>
            <person name="Pisabarro A.G."/>
            <person name="Walton J.D."/>
            <person name="Blanchette R.A."/>
            <person name="Henrissat B."/>
            <person name="Martin F."/>
            <person name="Cullen D."/>
            <person name="Hibbett D.S."/>
            <person name="Grigoriev I.V."/>
        </authorList>
    </citation>
    <scope>NUCLEOTIDE SEQUENCE [LARGE SCALE GENOMIC DNA]</scope>
    <source>
        <strain evidence="4">CBS 339.88</strain>
    </source>
</reference>
<dbReference type="EMBL" id="KL142384">
    <property type="protein sequence ID" value="KDR73857.1"/>
    <property type="molecule type" value="Genomic_DNA"/>
</dbReference>
<keyword evidence="2" id="KW-0732">Signal</keyword>
<evidence type="ECO:0000313" key="3">
    <source>
        <dbReference type="EMBL" id="KDR73857.1"/>
    </source>
</evidence>
<accession>A0A067SUW7</accession>
<evidence type="ECO:0000256" key="2">
    <source>
        <dbReference type="SAM" id="SignalP"/>
    </source>
</evidence>
<name>A0A067SUW7_GALM3</name>
<evidence type="ECO:0000256" key="1">
    <source>
        <dbReference type="SAM" id="MobiDB-lite"/>
    </source>
</evidence>
<dbReference type="Proteomes" id="UP000027222">
    <property type="component" value="Unassembled WGS sequence"/>
</dbReference>
<feature type="signal peptide" evidence="2">
    <location>
        <begin position="1"/>
        <end position="22"/>
    </location>
</feature>
<feature type="chain" id="PRO_5001646238" description="Secreted protein" evidence="2">
    <location>
        <begin position="23"/>
        <end position="92"/>
    </location>
</feature>
<sequence>MTISRCFSVIVFVLVSLPQNDSAILSNRNPFRPSIPSYARTRQRDENSSYAGNSSLGDDNNILQRGCMDSMAEVQAERMGEAAVSVAATLWP</sequence>